<comment type="function">
    <text evidence="3">Required for maturation of 30S ribosomal subunits.</text>
</comment>
<dbReference type="Proteomes" id="UP000242329">
    <property type="component" value="Unassembled WGS sequence"/>
</dbReference>
<proteinExistence type="inferred from homology"/>
<evidence type="ECO:0000313" key="7">
    <source>
        <dbReference type="Proteomes" id="UP000242329"/>
    </source>
</evidence>
<dbReference type="PANTHER" id="PTHR33867">
    <property type="entry name" value="RIBOSOME MATURATION FACTOR RIMP"/>
    <property type="match status" value="1"/>
</dbReference>
<dbReference type="OrthoDB" id="9805006at2"/>
<dbReference type="STRING" id="1123382.SAMN02745221_00494"/>
<gene>
    <name evidence="3" type="primary">rimP</name>
    <name evidence="6" type="ORF">SAMN02745221_00494</name>
</gene>
<evidence type="ECO:0000256" key="2">
    <source>
        <dbReference type="ARBA" id="ARBA00022517"/>
    </source>
</evidence>
<accession>A0A1M5KXN1</accession>
<dbReference type="GO" id="GO:0006412">
    <property type="term" value="P:translation"/>
    <property type="evidence" value="ECO:0007669"/>
    <property type="project" value="TreeGrafter"/>
</dbReference>
<name>A0A1M5KXN1_9FIRM</name>
<dbReference type="RefSeq" id="WP_073089565.1">
    <property type="nucleotide sequence ID" value="NZ_FQWY01000006.1"/>
</dbReference>
<dbReference type="Pfam" id="PF02576">
    <property type="entry name" value="RimP_N"/>
    <property type="match status" value="1"/>
</dbReference>
<dbReference type="Gene3D" id="3.30.300.70">
    <property type="entry name" value="RimP-like superfamily, N-terminal"/>
    <property type="match status" value="1"/>
</dbReference>
<dbReference type="Gene3D" id="2.30.30.180">
    <property type="entry name" value="Ribosome maturation factor RimP, C-terminal domain"/>
    <property type="match status" value="1"/>
</dbReference>
<organism evidence="6 7">
    <name type="scientific">Thermosyntropha lipolytica DSM 11003</name>
    <dbReference type="NCBI Taxonomy" id="1123382"/>
    <lineage>
        <taxon>Bacteria</taxon>
        <taxon>Bacillati</taxon>
        <taxon>Bacillota</taxon>
        <taxon>Clostridia</taxon>
        <taxon>Eubacteriales</taxon>
        <taxon>Syntrophomonadaceae</taxon>
        <taxon>Thermosyntropha</taxon>
    </lineage>
</organism>
<comment type="subcellular location">
    <subcellularLocation>
        <location evidence="3">Cytoplasm</location>
    </subcellularLocation>
</comment>
<dbReference type="InterPro" id="IPR036847">
    <property type="entry name" value="RimP_C_sf"/>
</dbReference>
<sequence>MPKVAVQEIEALIAPILSSINIELVDIQYRKENKEQILRIFIDTPQGVDIDTCTRATRAIKDIIDEEDIFYDHLEVSSPGLDRIIKKDKSPERFIGRKVKIKMKKDYPSFKNITGILYGVDEEKIELLVDEEVVEIPWEMTLTVRLYPDI</sequence>
<feature type="domain" description="Ribosome maturation factor RimP C-terminal" evidence="5">
    <location>
        <begin position="92"/>
        <end position="138"/>
    </location>
</feature>
<keyword evidence="1 3" id="KW-0963">Cytoplasm</keyword>
<dbReference type="InterPro" id="IPR028989">
    <property type="entry name" value="RimP_N"/>
</dbReference>
<evidence type="ECO:0000256" key="3">
    <source>
        <dbReference type="HAMAP-Rule" id="MF_01077"/>
    </source>
</evidence>
<dbReference type="PANTHER" id="PTHR33867:SF1">
    <property type="entry name" value="RIBOSOME MATURATION FACTOR RIMP"/>
    <property type="match status" value="1"/>
</dbReference>
<reference evidence="7" key="1">
    <citation type="submission" date="2016-11" db="EMBL/GenBank/DDBJ databases">
        <authorList>
            <person name="Varghese N."/>
            <person name="Submissions S."/>
        </authorList>
    </citation>
    <scope>NUCLEOTIDE SEQUENCE [LARGE SCALE GENOMIC DNA]</scope>
    <source>
        <strain evidence="7">DSM 11003</strain>
    </source>
</reference>
<dbReference type="Pfam" id="PF17384">
    <property type="entry name" value="DUF150_C"/>
    <property type="match status" value="1"/>
</dbReference>
<dbReference type="SUPFAM" id="SSF74942">
    <property type="entry name" value="YhbC-like, C-terminal domain"/>
    <property type="match status" value="1"/>
</dbReference>
<dbReference type="AlphaFoldDB" id="A0A1M5KXN1"/>
<evidence type="ECO:0000259" key="5">
    <source>
        <dbReference type="Pfam" id="PF17384"/>
    </source>
</evidence>
<dbReference type="CDD" id="cd01734">
    <property type="entry name" value="YlxS_C"/>
    <property type="match status" value="1"/>
</dbReference>
<dbReference type="SUPFAM" id="SSF75420">
    <property type="entry name" value="YhbC-like, N-terminal domain"/>
    <property type="match status" value="1"/>
</dbReference>
<dbReference type="InterPro" id="IPR028998">
    <property type="entry name" value="RimP_C"/>
</dbReference>
<feature type="domain" description="Ribosome maturation factor RimP N-terminal" evidence="4">
    <location>
        <begin position="12"/>
        <end position="82"/>
    </location>
</feature>
<dbReference type="HAMAP" id="MF_01077">
    <property type="entry name" value="RimP"/>
    <property type="match status" value="1"/>
</dbReference>
<protein>
    <recommendedName>
        <fullName evidence="3">Ribosome maturation factor RimP</fullName>
    </recommendedName>
</protein>
<evidence type="ECO:0000259" key="4">
    <source>
        <dbReference type="Pfam" id="PF02576"/>
    </source>
</evidence>
<evidence type="ECO:0000256" key="1">
    <source>
        <dbReference type="ARBA" id="ARBA00022490"/>
    </source>
</evidence>
<dbReference type="GO" id="GO:0000028">
    <property type="term" value="P:ribosomal small subunit assembly"/>
    <property type="evidence" value="ECO:0007669"/>
    <property type="project" value="TreeGrafter"/>
</dbReference>
<dbReference type="GO" id="GO:0005829">
    <property type="term" value="C:cytosol"/>
    <property type="evidence" value="ECO:0007669"/>
    <property type="project" value="TreeGrafter"/>
</dbReference>
<dbReference type="InterPro" id="IPR003728">
    <property type="entry name" value="Ribosome_maturation_RimP"/>
</dbReference>
<comment type="similarity">
    <text evidence="3">Belongs to the RimP family.</text>
</comment>
<keyword evidence="2 3" id="KW-0690">Ribosome biogenesis</keyword>
<dbReference type="InterPro" id="IPR035956">
    <property type="entry name" value="RimP_N_sf"/>
</dbReference>
<evidence type="ECO:0000313" key="6">
    <source>
        <dbReference type="EMBL" id="SHG56923.1"/>
    </source>
</evidence>
<keyword evidence="7" id="KW-1185">Reference proteome</keyword>
<dbReference type="EMBL" id="FQWY01000006">
    <property type="protein sequence ID" value="SHG56923.1"/>
    <property type="molecule type" value="Genomic_DNA"/>
</dbReference>